<feature type="compositionally biased region" description="Polar residues" evidence="1">
    <location>
        <begin position="109"/>
        <end position="118"/>
    </location>
</feature>
<comment type="caution">
    <text evidence="2">The sequence shown here is derived from an EMBL/GenBank/DDBJ whole genome shotgun (WGS) entry which is preliminary data.</text>
</comment>
<dbReference type="PANTHER" id="PTHR37540">
    <property type="entry name" value="TRANSCRIPTION FACTOR (ACR-2), PUTATIVE-RELATED-RELATED"/>
    <property type="match status" value="1"/>
</dbReference>
<feature type="compositionally biased region" description="Basic residues" evidence="1">
    <location>
        <begin position="33"/>
        <end position="53"/>
    </location>
</feature>
<feature type="compositionally biased region" description="Low complexity" evidence="1">
    <location>
        <begin position="59"/>
        <end position="83"/>
    </location>
</feature>
<dbReference type="InterPro" id="IPR021858">
    <property type="entry name" value="Fun_TF"/>
</dbReference>
<feature type="region of interest" description="Disordered" evidence="1">
    <location>
        <begin position="27"/>
        <end position="118"/>
    </location>
</feature>
<protein>
    <submittedName>
        <fullName evidence="2">Uncharacterized protein</fullName>
    </submittedName>
</protein>
<evidence type="ECO:0000313" key="2">
    <source>
        <dbReference type="EMBL" id="KAK5102124.1"/>
    </source>
</evidence>
<name>A0ABR0KNK4_9EURO</name>
<dbReference type="Proteomes" id="UP001345013">
    <property type="component" value="Unassembled WGS sequence"/>
</dbReference>
<feature type="region of interest" description="Disordered" evidence="1">
    <location>
        <begin position="130"/>
        <end position="164"/>
    </location>
</feature>
<dbReference type="PANTHER" id="PTHR37540:SF5">
    <property type="entry name" value="TRANSCRIPTION FACTOR DOMAIN-CONTAINING PROTEIN"/>
    <property type="match status" value="1"/>
</dbReference>
<organism evidence="2 3">
    <name type="scientific">Lithohypha guttulata</name>
    <dbReference type="NCBI Taxonomy" id="1690604"/>
    <lineage>
        <taxon>Eukaryota</taxon>
        <taxon>Fungi</taxon>
        <taxon>Dikarya</taxon>
        <taxon>Ascomycota</taxon>
        <taxon>Pezizomycotina</taxon>
        <taxon>Eurotiomycetes</taxon>
        <taxon>Chaetothyriomycetidae</taxon>
        <taxon>Chaetothyriales</taxon>
        <taxon>Trichomeriaceae</taxon>
        <taxon>Lithohypha</taxon>
    </lineage>
</organism>
<gene>
    <name evidence="2" type="ORF">LTR24_000355</name>
</gene>
<keyword evidence="3" id="KW-1185">Reference proteome</keyword>
<sequence>MPPKGQRTAVPEDAFLFVREDFSTLFGDSRNARLGRSKQSHVQRRSFAKRREGKKTGEESASQSPASSDSGGSPTSSGGRQSSLRPSSDAHSTNLSLTESLRLPPQEPSIAQAQSSTLAARIKRQRWLPTGTASPSQHPLEISAPHRIQTEESSVETGSMVRGLGSAGVNDPIFESGLLQSRTLPPSPSLVPSFNSRVPLETWAPSLMKYFTLTMIPEFFHTDLKAVSLNDMRHVEDLHADMRSCMSNPAEMYALLAASASHSMGKSGRLDLPAMSAEHNERVILVLISKSFEALQHRLASGGVTHRVVIAIQRMACAALYASNFSTAEPHYRAAMPMIEQLGGLETFNDYEKERLIMHNLYYALRAKCAPEVKLTWDPGPFTSDARSEVVSSISRETISTSSGMGTIAETLQADLHPIVAQAILDLAEVQEVLGWLRTQAYRPTEYRWLMQRRLAIMHSLLSLRSDAGTLSGELIRIALICFIVLSRILQWSEHLLPRHYVAPALSKWTAESLDETFAAYPETLLWIMVLYGILLTSNAAANGWMDNTGLTDVAALVSDVGRRSCRSLDIATESELRVALQKTLLDDEVLNERYLSFCEIGLGLKLD</sequence>
<reference evidence="2 3" key="1">
    <citation type="submission" date="2023-08" db="EMBL/GenBank/DDBJ databases">
        <title>Black Yeasts Isolated from many extreme environments.</title>
        <authorList>
            <person name="Coleine C."/>
            <person name="Stajich J.E."/>
            <person name="Selbmann L."/>
        </authorList>
    </citation>
    <scope>NUCLEOTIDE SEQUENCE [LARGE SCALE GENOMIC DNA]</scope>
    <source>
        <strain evidence="2 3">CCFEE 5885</strain>
    </source>
</reference>
<feature type="compositionally biased region" description="Polar residues" evidence="1">
    <location>
        <begin position="84"/>
        <end position="99"/>
    </location>
</feature>
<evidence type="ECO:0000313" key="3">
    <source>
        <dbReference type="Proteomes" id="UP001345013"/>
    </source>
</evidence>
<proteinExistence type="predicted"/>
<evidence type="ECO:0000256" key="1">
    <source>
        <dbReference type="SAM" id="MobiDB-lite"/>
    </source>
</evidence>
<dbReference type="Pfam" id="PF11951">
    <property type="entry name" value="Fungal_trans_2"/>
    <property type="match status" value="1"/>
</dbReference>
<dbReference type="EMBL" id="JAVRRG010000003">
    <property type="protein sequence ID" value="KAK5102124.1"/>
    <property type="molecule type" value="Genomic_DNA"/>
</dbReference>
<accession>A0ABR0KNK4</accession>